<accession>A0A4R7CA05</accession>
<dbReference type="NCBIfam" id="NF005732">
    <property type="entry name" value="PRK07550.1"/>
    <property type="match status" value="1"/>
</dbReference>
<evidence type="ECO:0000259" key="10">
    <source>
        <dbReference type="Pfam" id="PF00155"/>
    </source>
</evidence>
<dbReference type="Proteomes" id="UP000295122">
    <property type="component" value="Unassembled WGS sequence"/>
</dbReference>
<comment type="catalytic activity">
    <reaction evidence="9">
        <text>L-aspartate + 2-oxoglutarate = oxaloacetate + L-glutamate</text>
        <dbReference type="Rhea" id="RHEA:21824"/>
        <dbReference type="ChEBI" id="CHEBI:16452"/>
        <dbReference type="ChEBI" id="CHEBI:16810"/>
        <dbReference type="ChEBI" id="CHEBI:29985"/>
        <dbReference type="ChEBI" id="CHEBI:29991"/>
        <dbReference type="EC" id="2.6.1.1"/>
    </reaction>
</comment>
<dbReference type="RefSeq" id="WP_133769747.1">
    <property type="nucleotide sequence ID" value="NZ_SNZR01000011.1"/>
</dbReference>
<dbReference type="Pfam" id="PF00155">
    <property type="entry name" value="Aminotran_1_2"/>
    <property type="match status" value="1"/>
</dbReference>
<dbReference type="Gene3D" id="3.40.640.10">
    <property type="entry name" value="Type I PLP-dependent aspartate aminotransferase-like (Major domain)"/>
    <property type="match status" value="1"/>
</dbReference>
<evidence type="ECO:0000256" key="1">
    <source>
        <dbReference type="ARBA" id="ARBA00001933"/>
    </source>
</evidence>
<evidence type="ECO:0000256" key="6">
    <source>
        <dbReference type="ARBA" id="ARBA00022679"/>
    </source>
</evidence>
<evidence type="ECO:0000256" key="5">
    <source>
        <dbReference type="ARBA" id="ARBA00022576"/>
    </source>
</evidence>
<dbReference type="CDD" id="cd00609">
    <property type="entry name" value="AAT_like"/>
    <property type="match status" value="1"/>
</dbReference>
<dbReference type="GO" id="GO:0030170">
    <property type="term" value="F:pyridoxal phosphate binding"/>
    <property type="evidence" value="ECO:0007669"/>
    <property type="project" value="InterPro"/>
</dbReference>
<evidence type="ECO:0000256" key="2">
    <source>
        <dbReference type="ARBA" id="ARBA00007441"/>
    </source>
</evidence>
<keyword evidence="6" id="KW-0808">Transferase</keyword>
<evidence type="ECO:0000256" key="3">
    <source>
        <dbReference type="ARBA" id="ARBA00012753"/>
    </source>
</evidence>
<name>A0A4R7CA05_9HYPH</name>
<evidence type="ECO:0000256" key="7">
    <source>
        <dbReference type="ARBA" id="ARBA00022898"/>
    </source>
</evidence>
<gene>
    <name evidence="11" type="ORF">EV668_2183</name>
</gene>
<dbReference type="OrthoDB" id="9766084at2"/>
<protein>
    <recommendedName>
        <fullName evidence="4">8-amino-7-oxononanoate synthase</fullName>
        <ecNumber evidence="3">2.6.1.1</ecNumber>
    </recommendedName>
    <alternativeName>
        <fullName evidence="8">Alpha-oxoamine synthase</fullName>
    </alternativeName>
</protein>
<dbReference type="AlphaFoldDB" id="A0A4R7CA05"/>
<dbReference type="PANTHER" id="PTHR46383:SF1">
    <property type="entry name" value="ASPARTATE AMINOTRANSFERASE"/>
    <property type="match status" value="1"/>
</dbReference>
<dbReference type="InterPro" id="IPR004839">
    <property type="entry name" value="Aminotransferase_I/II_large"/>
</dbReference>
<dbReference type="InterPro" id="IPR015424">
    <property type="entry name" value="PyrdxlP-dep_Trfase"/>
</dbReference>
<dbReference type="PANTHER" id="PTHR46383">
    <property type="entry name" value="ASPARTATE AMINOTRANSFERASE"/>
    <property type="match status" value="1"/>
</dbReference>
<comment type="similarity">
    <text evidence="2">Belongs to the class-I pyridoxal-phosphate-dependent aminotransferase family.</text>
</comment>
<evidence type="ECO:0000313" key="12">
    <source>
        <dbReference type="Proteomes" id="UP000295122"/>
    </source>
</evidence>
<dbReference type="EC" id="2.6.1.1" evidence="3"/>
<evidence type="ECO:0000256" key="4">
    <source>
        <dbReference type="ARBA" id="ARBA00016004"/>
    </source>
</evidence>
<comment type="caution">
    <text evidence="11">The sequence shown here is derived from an EMBL/GenBank/DDBJ whole genome shotgun (WGS) entry which is preliminary data.</text>
</comment>
<keyword evidence="7" id="KW-0663">Pyridoxal phosphate</keyword>
<sequence length="390" mass="41184">MRASINPDVLAVSAPPIPEARAWAARYDGRHGPAIDLTQAVPGYPAHPGLVDRLSGAAGAPTSFGYGEIVGDAALREAYAGEVSALYGGDIAPGEVAITSGANLAAFAVTMALARAGDAVMMPVPWYFNYQMNLGLLGIETVGLPCRPEAGFVPDPGEAEALLTDRVRAIMLVSPNNPTGAVYPPEVIAGFADLCRRRGIVLVLDETYRDFLPAGLGRAHDLFAGSWRDHLIGLCSFSKSYCVPGFRAGAVIAGPRFIPQIAKILDCVQICAPRVGQAGLAWAIWELGAWRAANRAVMNGRAEACRAVFAALPGWEIGALGAYFAYLRHPFDGVGSAKVSEEMAARRGVLTLPGSAFGPGQEDYIRLAFANCDEARLEEAATRLRDFTPG</sequence>
<organism evidence="11 12">
    <name type="scientific">Enterovirga rhinocerotis</name>
    <dbReference type="NCBI Taxonomy" id="1339210"/>
    <lineage>
        <taxon>Bacteria</taxon>
        <taxon>Pseudomonadati</taxon>
        <taxon>Pseudomonadota</taxon>
        <taxon>Alphaproteobacteria</taxon>
        <taxon>Hyphomicrobiales</taxon>
        <taxon>Methylobacteriaceae</taxon>
        <taxon>Enterovirga</taxon>
    </lineage>
</organism>
<comment type="cofactor">
    <cofactor evidence="1">
        <name>pyridoxal 5'-phosphate</name>
        <dbReference type="ChEBI" id="CHEBI:597326"/>
    </cofactor>
</comment>
<dbReference type="SUPFAM" id="SSF53383">
    <property type="entry name" value="PLP-dependent transferases"/>
    <property type="match status" value="1"/>
</dbReference>
<evidence type="ECO:0000256" key="8">
    <source>
        <dbReference type="ARBA" id="ARBA00031658"/>
    </source>
</evidence>
<dbReference type="GO" id="GO:0004069">
    <property type="term" value="F:L-aspartate:2-oxoglutarate aminotransferase activity"/>
    <property type="evidence" value="ECO:0007669"/>
    <property type="project" value="UniProtKB-EC"/>
</dbReference>
<keyword evidence="12" id="KW-1185">Reference proteome</keyword>
<keyword evidence="5" id="KW-0032">Aminotransferase</keyword>
<dbReference type="InterPro" id="IPR050596">
    <property type="entry name" value="AspAT/PAT-like"/>
</dbReference>
<reference evidence="11 12" key="1">
    <citation type="submission" date="2019-03" db="EMBL/GenBank/DDBJ databases">
        <title>Genomic Encyclopedia of Type Strains, Phase IV (KMG-IV): sequencing the most valuable type-strain genomes for metagenomic binning, comparative biology and taxonomic classification.</title>
        <authorList>
            <person name="Goeker M."/>
        </authorList>
    </citation>
    <scope>NUCLEOTIDE SEQUENCE [LARGE SCALE GENOMIC DNA]</scope>
    <source>
        <strain evidence="11 12">DSM 25903</strain>
    </source>
</reference>
<dbReference type="EMBL" id="SNZR01000011">
    <property type="protein sequence ID" value="TDR94892.1"/>
    <property type="molecule type" value="Genomic_DNA"/>
</dbReference>
<dbReference type="InterPro" id="IPR015421">
    <property type="entry name" value="PyrdxlP-dep_Trfase_major"/>
</dbReference>
<evidence type="ECO:0000256" key="9">
    <source>
        <dbReference type="ARBA" id="ARBA00049185"/>
    </source>
</evidence>
<dbReference type="GO" id="GO:0006520">
    <property type="term" value="P:amino acid metabolic process"/>
    <property type="evidence" value="ECO:0007669"/>
    <property type="project" value="InterPro"/>
</dbReference>
<proteinExistence type="inferred from homology"/>
<evidence type="ECO:0000313" key="11">
    <source>
        <dbReference type="EMBL" id="TDR94892.1"/>
    </source>
</evidence>
<feature type="domain" description="Aminotransferase class I/classII large" evidence="10">
    <location>
        <begin position="59"/>
        <end position="384"/>
    </location>
</feature>